<dbReference type="RefSeq" id="WP_021934860.1">
    <property type="nucleotide sequence ID" value="NZ_JADMXM010000025.1"/>
</dbReference>
<keyword evidence="5" id="KW-0808">Transferase</keyword>
<evidence type="ECO:0000256" key="10">
    <source>
        <dbReference type="ARBA" id="ARBA00049244"/>
    </source>
</evidence>
<evidence type="ECO:0000256" key="8">
    <source>
        <dbReference type="ARBA" id="ARBA00022932"/>
    </source>
</evidence>
<protein>
    <recommendedName>
        <fullName evidence="4">DNA polymerase III subunit alpha</fullName>
        <ecNumber evidence="3">2.7.7.7</ecNumber>
    </recommendedName>
</protein>
<dbReference type="PANTHER" id="PTHR32294">
    <property type="entry name" value="DNA POLYMERASE III SUBUNIT ALPHA"/>
    <property type="match status" value="1"/>
</dbReference>
<dbReference type="Pfam" id="PF07733">
    <property type="entry name" value="DNA_pol3_alpha"/>
    <property type="match status" value="1"/>
</dbReference>
<dbReference type="GO" id="GO:0003676">
    <property type="term" value="F:nucleic acid binding"/>
    <property type="evidence" value="ECO:0007669"/>
    <property type="project" value="InterPro"/>
</dbReference>
<dbReference type="NCBIfam" id="NF005298">
    <property type="entry name" value="PRK06826.1"/>
    <property type="match status" value="1"/>
</dbReference>
<dbReference type="PATRIC" id="fig|1261.5.peg.1071"/>
<dbReference type="Pfam" id="PF01336">
    <property type="entry name" value="tRNA_anti-codon"/>
    <property type="match status" value="1"/>
</dbReference>
<keyword evidence="6" id="KW-0548">Nucleotidyltransferase</keyword>
<comment type="similarity">
    <text evidence="2">Belongs to the DNA polymerase type-C family. DnaE subfamily.</text>
</comment>
<evidence type="ECO:0000313" key="13">
    <source>
        <dbReference type="Proteomes" id="UP000070326"/>
    </source>
</evidence>
<dbReference type="Proteomes" id="UP000070326">
    <property type="component" value="Unassembled WGS sequence"/>
</dbReference>
<dbReference type="SUPFAM" id="SSF89550">
    <property type="entry name" value="PHP domain-like"/>
    <property type="match status" value="1"/>
</dbReference>
<reference evidence="12 13" key="1">
    <citation type="submission" date="2016-02" db="EMBL/GenBank/DDBJ databases">
        <authorList>
            <person name="Wen L."/>
            <person name="He K."/>
            <person name="Yang H."/>
        </authorList>
    </citation>
    <scope>NUCLEOTIDE SEQUENCE [LARGE SCALE GENOMIC DNA]</scope>
    <source>
        <strain evidence="12 13">MJR8628A</strain>
    </source>
</reference>
<sequence>MEENKDFCHLHVHTEYSLLDGFSRLDRLIPRLKELGMTSCAITDHGTMFGAIDFYKKCKKEGIKPIIGCEVYVAPRTLDQKDSVLDKYSSHLILLAENNEGYENLIKIVSDSYVDGFYYKPRTDKDQLRKYSKGIICLSACLNGEVAKALLARNYENALNYAVEYRDIFGKDNFYLEMQDHKLAEDKEVNAGLIKISKELGIPLVATNDAHYVYREDSKIQDVLMCIAMQKTLDDPSRMKFPNDEFYIKSREEMEGLFKFVPEAIDNTLEIAKRCNVEFDFNNYHIPTFKVPEGYTEESYLRYLCQKGLEERYEDITDEIRDRLEFEINTIANMGYIEYFLIVWDFINFAKENNIMVGPGRGSAAGSIVAYTLKITDIDPIKYNLLFERFLNPERVTMPDIDIDFCYKRREEVIEYVKRKYGSDHVAQIITFGTMGAKLAIRDVGRVLDIAYNKVDAVAKEIPFELNMTIDKAFDKNPTLTEMYESDQDVKEVIDVSRKLEGMVRHASTHAAGVVISKRPVHDYVPLYRNQDSITTQFTMTTLEELGLLKMDFLGLRTLTVIRDALDLIEINREDRGYTEKIDFSKMDYDDPKVYELLSSGNTLGVFQLESSGMRNFMKQLKPDSFEDIVAGISLFRPGPMDSIPRYISFKNNPEEATYLHEKLRPILEVTYGCLVYQEQVMQVVRELAGYSFGRSDLVRRAMSKKKMDVMEEERQYFIHGKFDDKGNIEIPGCIRNGVPEDIANQIFDDMIDFAKYAFNKSHAAAYGVLAYETAYLKTYYPVEFMAALMTSVIGNTDKVVEYMRECSKLGIEVLPPDINRSYSMFSVDKGHIRFGLVAVKNVGANVIDGIVKEREEGGEFTDFVNMIKRLDSRFTNKRAIESLIKCGALDSLGETRASLLLSFEDILDSVSRDKKRNVEGQISLFDMVSDQGQDLGIIDNTSIKHYDEFKQKIILDMEKEVMGMYISGHPLSEYEDILARRTSINNFKIKELKEDPKLLQELNDQEHIVGGIVVSSRLMTTKRNEMMAFVEIEDIFGSLEVVVFPKTYTEYKSLLKEDSIVLIKGRMSIREDEDVSILAGQIKDITDESEFEDSYSSSKKNTYKKEARPSLEATGKKLFIRVNSMKNTDLINSIYRVIMKHQGLDKVVIFPEDENIGDKKKTYQLSEMGVYADDKLRSDLEEIIEKFNIVIK</sequence>
<evidence type="ECO:0000256" key="5">
    <source>
        <dbReference type="ARBA" id="ARBA00022679"/>
    </source>
</evidence>
<dbReference type="GO" id="GO:0006260">
    <property type="term" value="P:DNA replication"/>
    <property type="evidence" value="ECO:0007669"/>
    <property type="project" value="UniProtKB-KW"/>
</dbReference>
<dbReference type="InterPro" id="IPR029460">
    <property type="entry name" value="DNAPol_HHH"/>
</dbReference>
<dbReference type="EC" id="2.7.7.7" evidence="3"/>
<evidence type="ECO:0000313" key="12">
    <source>
        <dbReference type="EMBL" id="KXI12465.1"/>
    </source>
</evidence>
<dbReference type="InterPro" id="IPR004805">
    <property type="entry name" value="DnaE2/DnaE/PolC"/>
</dbReference>
<proteinExistence type="inferred from homology"/>
<evidence type="ECO:0000256" key="6">
    <source>
        <dbReference type="ARBA" id="ARBA00022695"/>
    </source>
</evidence>
<dbReference type="GO" id="GO:0003887">
    <property type="term" value="F:DNA-directed DNA polymerase activity"/>
    <property type="evidence" value="ECO:0007669"/>
    <property type="project" value="UniProtKB-KW"/>
</dbReference>
<evidence type="ECO:0000256" key="4">
    <source>
        <dbReference type="ARBA" id="ARBA00019114"/>
    </source>
</evidence>
<evidence type="ECO:0000256" key="2">
    <source>
        <dbReference type="ARBA" id="ARBA00009496"/>
    </source>
</evidence>
<evidence type="ECO:0000259" key="11">
    <source>
        <dbReference type="SMART" id="SM00481"/>
    </source>
</evidence>
<keyword evidence="8" id="KW-0239">DNA-directed DNA polymerase</keyword>
<dbReference type="Gene3D" id="1.10.150.870">
    <property type="match status" value="1"/>
</dbReference>
<dbReference type="Pfam" id="PF17657">
    <property type="entry name" value="DNA_pol3_finger"/>
    <property type="match status" value="1"/>
</dbReference>
<dbReference type="Pfam" id="PF02811">
    <property type="entry name" value="PHP"/>
    <property type="match status" value="1"/>
</dbReference>
<dbReference type="InterPro" id="IPR004013">
    <property type="entry name" value="PHP_dom"/>
</dbReference>
<organism evidence="12 13">
    <name type="scientific">Peptostreptococcus anaerobius</name>
    <dbReference type="NCBI Taxonomy" id="1261"/>
    <lineage>
        <taxon>Bacteria</taxon>
        <taxon>Bacillati</taxon>
        <taxon>Bacillota</taxon>
        <taxon>Clostridia</taxon>
        <taxon>Peptostreptococcales</taxon>
        <taxon>Peptostreptococcaceae</taxon>
        <taxon>Peptostreptococcus</taxon>
    </lineage>
</organism>
<feature type="domain" description="Polymerase/histidinol phosphatase N-terminal" evidence="11">
    <location>
        <begin position="8"/>
        <end position="75"/>
    </location>
</feature>
<name>A0A135YST2_9FIRM</name>
<dbReference type="InterPro" id="IPR041931">
    <property type="entry name" value="DNA_pol3_alpha_thumb_dom"/>
</dbReference>
<dbReference type="CDD" id="cd04485">
    <property type="entry name" value="DnaE_OBF"/>
    <property type="match status" value="1"/>
</dbReference>
<evidence type="ECO:0000256" key="1">
    <source>
        <dbReference type="ARBA" id="ARBA00004496"/>
    </source>
</evidence>
<dbReference type="InterPro" id="IPR040982">
    <property type="entry name" value="DNA_pol3_finger"/>
</dbReference>
<dbReference type="InterPro" id="IPR012340">
    <property type="entry name" value="NA-bd_OB-fold"/>
</dbReference>
<dbReference type="SMART" id="SM00481">
    <property type="entry name" value="POLIIIAc"/>
    <property type="match status" value="1"/>
</dbReference>
<keyword evidence="7" id="KW-0235">DNA replication</keyword>
<dbReference type="Gene3D" id="3.20.20.140">
    <property type="entry name" value="Metal-dependent hydrolases"/>
    <property type="match status" value="1"/>
</dbReference>
<evidence type="ECO:0000256" key="9">
    <source>
        <dbReference type="ARBA" id="ARBA00025611"/>
    </source>
</evidence>
<evidence type="ECO:0000256" key="3">
    <source>
        <dbReference type="ARBA" id="ARBA00012417"/>
    </source>
</evidence>
<dbReference type="AlphaFoldDB" id="A0A135YST2"/>
<dbReference type="EMBL" id="LSQZ01000049">
    <property type="protein sequence ID" value="KXI12465.1"/>
    <property type="molecule type" value="Genomic_DNA"/>
</dbReference>
<dbReference type="InterPro" id="IPR011708">
    <property type="entry name" value="DNA_pol3_alpha_NTPase_dom"/>
</dbReference>
<comment type="function">
    <text evidence="9">DNA polymerase III is a complex, multichain enzyme responsible for most of the replicative synthesis in bacteria. This DNA polymerase also exhibits 3' to 5' exonuclease activity. The alpha chain is the DNA polymerase.</text>
</comment>
<dbReference type="Pfam" id="PF14579">
    <property type="entry name" value="HHH_6"/>
    <property type="match status" value="1"/>
</dbReference>
<accession>A0A135YST2</accession>
<dbReference type="eggNOG" id="COG0587">
    <property type="taxonomic scope" value="Bacteria"/>
</dbReference>
<gene>
    <name evidence="12" type="ORF">HMPREF3195_01069</name>
</gene>
<dbReference type="Gene3D" id="1.10.10.1600">
    <property type="entry name" value="Bacterial DNA polymerase III alpha subunit, thumb domain"/>
    <property type="match status" value="1"/>
</dbReference>
<dbReference type="GO" id="GO:0005737">
    <property type="term" value="C:cytoplasm"/>
    <property type="evidence" value="ECO:0007669"/>
    <property type="project" value="UniProtKB-SubCell"/>
</dbReference>
<dbReference type="InterPro" id="IPR016195">
    <property type="entry name" value="Pol/histidinol_Pase-like"/>
</dbReference>
<dbReference type="InterPro" id="IPR004365">
    <property type="entry name" value="NA-bd_OB_tRNA"/>
</dbReference>
<dbReference type="PANTHER" id="PTHR32294:SF0">
    <property type="entry name" value="DNA POLYMERASE III SUBUNIT ALPHA"/>
    <property type="match status" value="1"/>
</dbReference>
<dbReference type="GO" id="GO:0008408">
    <property type="term" value="F:3'-5' exonuclease activity"/>
    <property type="evidence" value="ECO:0007669"/>
    <property type="project" value="InterPro"/>
</dbReference>
<dbReference type="STRING" id="1261.HMPREF3195_01069"/>
<dbReference type="NCBIfam" id="TIGR00594">
    <property type="entry name" value="polc"/>
    <property type="match status" value="1"/>
</dbReference>
<comment type="catalytic activity">
    <reaction evidence="10">
        <text>DNA(n) + a 2'-deoxyribonucleoside 5'-triphosphate = DNA(n+1) + diphosphate</text>
        <dbReference type="Rhea" id="RHEA:22508"/>
        <dbReference type="Rhea" id="RHEA-COMP:17339"/>
        <dbReference type="Rhea" id="RHEA-COMP:17340"/>
        <dbReference type="ChEBI" id="CHEBI:33019"/>
        <dbReference type="ChEBI" id="CHEBI:61560"/>
        <dbReference type="ChEBI" id="CHEBI:173112"/>
        <dbReference type="EC" id="2.7.7.7"/>
    </reaction>
</comment>
<comment type="caution">
    <text evidence="12">The sequence shown here is derived from an EMBL/GenBank/DDBJ whole genome shotgun (WGS) entry which is preliminary data.</text>
</comment>
<dbReference type="CDD" id="cd12113">
    <property type="entry name" value="PHP_PolIIIA_DnaE3"/>
    <property type="match status" value="1"/>
</dbReference>
<dbReference type="InterPro" id="IPR003141">
    <property type="entry name" value="Pol/His_phosphatase_N"/>
</dbReference>
<dbReference type="NCBIfam" id="NF004226">
    <property type="entry name" value="PRK05673.1"/>
    <property type="match status" value="1"/>
</dbReference>
<evidence type="ECO:0000256" key="7">
    <source>
        <dbReference type="ARBA" id="ARBA00022705"/>
    </source>
</evidence>
<dbReference type="Gene3D" id="2.40.50.140">
    <property type="entry name" value="Nucleic acid-binding proteins"/>
    <property type="match status" value="1"/>
</dbReference>
<comment type="subcellular location">
    <subcellularLocation>
        <location evidence="1">Cytoplasm</location>
    </subcellularLocation>
</comment>